<protein>
    <recommendedName>
        <fullName evidence="3">Recombinase family protein</fullName>
    </recommendedName>
</protein>
<comment type="caution">
    <text evidence="1">The sequence shown here is derived from an EMBL/GenBank/DDBJ whole genome shotgun (WGS) entry which is preliminary data.</text>
</comment>
<evidence type="ECO:0008006" key="3">
    <source>
        <dbReference type="Google" id="ProtNLM"/>
    </source>
</evidence>
<gene>
    <name evidence="1" type="ORF">DXA38_18260</name>
</gene>
<dbReference type="Proteomes" id="UP000260025">
    <property type="component" value="Unassembled WGS sequence"/>
</dbReference>
<evidence type="ECO:0000313" key="1">
    <source>
        <dbReference type="EMBL" id="RGC11379.1"/>
    </source>
</evidence>
<dbReference type="OrthoDB" id="1651829at2"/>
<proteinExistence type="predicted"/>
<evidence type="ECO:0000313" key="2">
    <source>
        <dbReference type="Proteomes" id="UP000260025"/>
    </source>
</evidence>
<reference evidence="1 2" key="1">
    <citation type="submission" date="2018-08" db="EMBL/GenBank/DDBJ databases">
        <title>A genome reference for cultivated species of the human gut microbiota.</title>
        <authorList>
            <person name="Zou Y."/>
            <person name="Xue W."/>
            <person name="Luo G."/>
        </authorList>
    </citation>
    <scope>NUCLEOTIDE SEQUENCE [LARGE SCALE GENOMIC DNA]</scope>
    <source>
        <strain evidence="1 2">OF01-2LB</strain>
    </source>
</reference>
<name>A0A3E2VLU9_CLOIN</name>
<dbReference type="AlphaFoldDB" id="A0A3E2VLU9"/>
<sequence>MEREENLRRDRVKTAQQRGIRKALERSRLGMGNYGRPRAEIPEDFDEQIRYLKKNHLSLEAYRRKTNLKKSTFYKYARMVLE</sequence>
<accession>A0A3E2VLU9</accession>
<dbReference type="EMBL" id="QVEV01000037">
    <property type="protein sequence ID" value="RGC11379.1"/>
    <property type="molecule type" value="Genomic_DNA"/>
</dbReference>
<organism evidence="1 2">
    <name type="scientific">Clostridium innocuum</name>
    <dbReference type="NCBI Taxonomy" id="1522"/>
    <lineage>
        <taxon>Bacteria</taxon>
        <taxon>Bacillati</taxon>
        <taxon>Bacillota</taxon>
        <taxon>Clostridia</taxon>
        <taxon>Eubacteriales</taxon>
        <taxon>Clostridiaceae</taxon>
        <taxon>Clostridium</taxon>
    </lineage>
</organism>